<protein>
    <submittedName>
        <fullName evidence="5">Helix-turn-helix domain-containing protein</fullName>
    </submittedName>
</protein>
<dbReference type="AlphaFoldDB" id="A0AAU7W3M5"/>
<dbReference type="EMBL" id="CP158357">
    <property type="protein sequence ID" value="XBX80562.1"/>
    <property type="molecule type" value="Genomic_DNA"/>
</dbReference>
<dbReference type="InterPro" id="IPR050109">
    <property type="entry name" value="HTH-type_TetR-like_transc_reg"/>
</dbReference>
<organism evidence="5">
    <name type="scientific">Microbacterium sp. A8/3-1</name>
    <dbReference type="NCBI Taxonomy" id="3160749"/>
    <lineage>
        <taxon>Bacteria</taxon>
        <taxon>Bacillati</taxon>
        <taxon>Actinomycetota</taxon>
        <taxon>Actinomycetes</taxon>
        <taxon>Micrococcales</taxon>
        <taxon>Microbacteriaceae</taxon>
        <taxon>Microbacterium</taxon>
    </lineage>
</organism>
<gene>
    <name evidence="5" type="ORF">ABS642_10855</name>
</gene>
<dbReference type="GO" id="GO:0003700">
    <property type="term" value="F:DNA-binding transcription factor activity"/>
    <property type="evidence" value="ECO:0007669"/>
    <property type="project" value="TreeGrafter"/>
</dbReference>
<evidence type="ECO:0000313" key="5">
    <source>
        <dbReference type="EMBL" id="XBX80562.1"/>
    </source>
</evidence>
<feature type="domain" description="HTH tetR-type" evidence="4">
    <location>
        <begin position="1"/>
        <end position="61"/>
    </location>
</feature>
<name>A0AAU7W3M5_9MICO</name>
<dbReference type="InterPro" id="IPR001647">
    <property type="entry name" value="HTH_TetR"/>
</dbReference>
<dbReference type="PROSITE" id="PS50977">
    <property type="entry name" value="HTH_TETR_2"/>
    <property type="match status" value="1"/>
</dbReference>
<feature type="DNA-binding region" description="H-T-H motif" evidence="2">
    <location>
        <begin position="24"/>
        <end position="43"/>
    </location>
</feature>
<dbReference type="GO" id="GO:0000976">
    <property type="term" value="F:transcription cis-regulatory region binding"/>
    <property type="evidence" value="ECO:0007669"/>
    <property type="project" value="TreeGrafter"/>
</dbReference>
<dbReference type="SUPFAM" id="SSF46689">
    <property type="entry name" value="Homeodomain-like"/>
    <property type="match status" value="1"/>
</dbReference>
<dbReference type="InterPro" id="IPR023772">
    <property type="entry name" value="DNA-bd_HTH_TetR-type_CS"/>
</dbReference>
<evidence type="ECO:0000256" key="2">
    <source>
        <dbReference type="PROSITE-ProRule" id="PRU00335"/>
    </source>
</evidence>
<evidence type="ECO:0000256" key="3">
    <source>
        <dbReference type="SAM" id="MobiDB-lite"/>
    </source>
</evidence>
<dbReference type="PANTHER" id="PTHR30055:SF219">
    <property type="entry name" value="TRANSCRIPTIONAL REGULATORY PROTEIN"/>
    <property type="match status" value="1"/>
</dbReference>
<dbReference type="RefSeq" id="WP_350353363.1">
    <property type="nucleotide sequence ID" value="NZ_CP158357.1"/>
</dbReference>
<proteinExistence type="predicted"/>
<dbReference type="Gene3D" id="1.10.357.10">
    <property type="entry name" value="Tetracycline Repressor, domain 2"/>
    <property type="match status" value="1"/>
</dbReference>
<dbReference type="PRINTS" id="PR00455">
    <property type="entry name" value="HTHTETR"/>
</dbReference>
<keyword evidence="1 2" id="KW-0238">DNA-binding</keyword>
<sequence length="200" mass="22085">MGHRDNLLVAARRCLLDRGYAATTVRDLVEESGANQASINYHFGSKDRLLNQALFDLNREWGVRLFEALGVDPGSDRPSTVAPDRHATEELWDRVISSIHANQKLWFVNFESIAFVQHDPEIRQMNASGQAISRNVLSLAFAGLGNDSDPDTRRTVGSHYYSLLIGLALQMLTDPDNAPTASQILETGRPISSPEDPLAT</sequence>
<feature type="region of interest" description="Disordered" evidence="3">
    <location>
        <begin position="179"/>
        <end position="200"/>
    </location>
</feature>
<dbReference type="InterPro" id="IPR009057">
    <property type="entry name" value="Homeodomain-like_sf"/>
</dbReference>
<dbReference type="PROSITE" id="PS01081">
    <property type="entry name" value="HTH_TETR_1"/>
    <property type="match status" value="1"/>
</dbReference>
<evidence type="ECO:0000259" key="4">
    <source>
        <dbReference type="PROSITE" id="PS50977"/>
    </source>
</evidence>
<dbReference type="PANTHER" id="PTHR30055">
    <property type="entry name" value="HTH-TYPE TRANSCRIPTIONAL REGULATOR RUTR"/>
    <property type="match status" value="1"/>
</dbReference>
<dbReference type="Pfam" id="PF00440">
    <property type="entry name" value="TetR_N"/>
    <property type="match status" value="1"/>
</dbReference>
<evidence type="ECO:0000256" key="1">
    <source>
        <dbReference type="ARBA" id="ARBA00023125"/>
    </source>
</evidence>
<accession>A0AAU7W3M5</accession>
<reference evidence="5" key="1">
    <citation type="submission" date="2024-06" db="EMBL/GenBank/DDBJ databases">
        <title>Draft genome sequence of Microbacterium sp. strain A8/3-1, isolated from Oxytropis tragacanthoides Fisch. ex DC. Root nodules in the Altai region of Russia.</title>
        <authorList>
            <person name="Sazanova A."/>
            <person name="Guro P."/>
            <person name="Kuznetsova I."/>
            <person name="Belimov A."/>
            <person name="Safronova V."/>
        </authorList>
    </citation>
    <scope>NUCLEOTIDE SEQUENCE</scope>
    <source>
        <strain evidence="5">A8/3-1</strain>
    </source>
</reference>